<reference evidence="5 6" key="1">
    <citation type="submission" date="2016-07" db="EMBL/GenBank/DDBJ databases">
        <title>Pervasive Adenine N6-methylation of Active Genes in Fungi.</title>
        <authorList>
            <consortium name="DOE Joint Genome Institute"/>
            <person name="Mondo S.J."/>
            <person name="Dannebaum R.O."/>
            <person name="Kuo R.C."/>
            <person name="Labutti K."/>
            <person name="Haridas S."/>
            <person name="Kuo A."/>
            <person name="Salamov A."/>
            <person name="Ahrendt S.R."/>
            <person name="Lipzen A."/>
            <person name="Sullivan W."/>
            <person name="Andreopoulos W.B."/>
            <person name="Clum A."/>
            <person name="Lindquist E."/>
            <person name="Daum C."/>
            <person name="Ramamoorthy G.K."/>
            <person name="Gryganskyi A."/>
            <person name="Culley D."/>
            <person name="Magnuson J.K."/>
            <person name="James T.Y."/>
            <person name="O'Malley M.A."/>
            <person name="Stajich J.E."/>
            <person name="Spatafora J.W."/>
            <person name="Visel A."/>
            <person name="Grigoriev I.V."/>
        </authorList>
    </citation>
    <scope>NUCLEOTIDE SEQUENCE [LARGE SCALE GENOMIC DNA]</scope>
    <source>
        <strain evidence="5 6">ATCC 12442</strain>
    </source>
</reference>
<accession>A0A1Y1W708</accession>
<evidence type="ECO:0000259" key="2">
    <source>
        <dbReference type="Pfam" id="PF08354"/>
    </source>
</evidence>
<dbReference type="STRING" id="61395.A0A1Y1W708"/>
<dbReference type="InterPro" id="IPR013565">
    <property type="entry name" value="Fas1/AflB-like_central"/>
</dbReference>
<dbReference type="PANTHER" id="PTHR10982:SF21">
    <property type="entry name" value="FATTY ACID SYNTHASE SUBUNIT BETA"/>
    <property type="match status" value="1"/>
</dbReference>
<feature type="domain" description="Fatty acid synthase beta subunit AflB /Fas1-like central" evidence="2">
    <location>
        <begin position="627"/>
        <end position="701"/>
    </location>
</feature>
<dbReference type="InterPro" id="IPR013785">
    <property type="entry name" value="Aldolase_TIM"/>
</dbReference>
<feature type="domain" description="Fatty acid synthase beta subunit AflB /Fas1-like central" evidence="2">
    <location>
        <begin position="775"/>
        <end position="868"/>
    </location>
</feature>
<dbReference type="Gene3D" id="3.30.70.3320">
    <property type="match status" value="1"/>
</dbReference>
<dbReference type="InterPro" id="IPR003965">
    <property type="entry name" value="Fatty_acid_synthase"/>
</dbReference>
<dbReference type="InterPro" id="IPR001227">
    <property type="entry name" value="Ac_transferase_dom_sf"/>
</dbReference>
<dbReference type="OrthoDB" id="5417908at2759"/>
<dbReference type="InterPro" id="IPR032088">
    <property type="entry name" value="SAT"/>
</dbReference>
<evidence type="ECO:0000313" key="5">
    <source>
        <dbReference type="EMBL" id="ORX69118.1"/>
    </source>
</evidence>
<name>A0A1Y1W708_9FUNG</name>
<dbReference type="EMBL" id="MCFD01000008">
    <property type="protein sequence ID" value="ORX69118.1"/>
    <property type="molecule type" value="Genomic_DNA"/>
</dbReference>
<comment type="caution">
    <text evidence="5">The sequence shown here is derived from an EMBL/GenBank/DDBJ whole genome shotgun (WGS) entry which is preliminary data.</text>
</comment>
<proteinExistence type="predicted"/>
<dbReference type="PANTHER" id="PTHR10982">
    <property type="entry name" value="MALONYL COA-ACYL CARRIER PROTEIN TRANSACYLASE"/>
    <property type="match status" value="1"/>
</dbReference>
<dbReference type="GO" id="GO:0019171">
    <property type="term" value="F:(3R)-hydroxyacyl-[acyl-carrier-protein] dehydratase activity"/>
    <property type="evidence" value="ECO:0007669"/>
    <property type="project" value="InterPro"/>
</dbReference>
<sequence length="1125" mass="122859">MQTCTFSLNGIPIEIHHSHTTAALDLTATFSPFSPATDIEILAAFATHCANANPDVSIAVFQHIHKTYCASDNIHVVVQQLALSPDQAHTVLKGYYSVWDILESHGLLPDAPRPALFSEDNIRLVAMFGGQDGTGHYLDEAALLFDGVSPTSRAFCPVWILSPETRPKAPYLALYPVSIMTVAVVQLMHLMVLYKTLRLSPGELSQSFKGKSSTGAIGHCQGLAFAAMFASLTDEKSFYNGAKENAWSPNGCLCKQPVLHSPGRSPNPREGTPSPMVAIRGIPLPMLNALLAEFNEHCTRPSDNVFLAIINGHENFVVTARTSRFAAPDDDQSHSSFLQRRLVAVINYLPSNLVGHCELLASSADWAYMYTANNGWHLESSDLHIAVHTGPDGHDLRSDANATRAVVDGLTYATHIVDFSPGGAGVFARLTSAIVNGNGTTVISASSLSADSHARFGSKSDLFQLHIGEAHDKRICVDSPMTRVLRLPPVVVLQNLPNAAEAKYVAAISNAGYHVELCCDSILRENAFRDKVDGLLLLLEPGKGFAVNLAYHDQKQWSLDFPAILRKRREGISGSTPPIDIAGEIIGEISHVGIPYIAFRADTVSAVRNIIKIARHNPKYPVVIQRSSNDLHQVILETYSDIRSLPNTVVAVGLYSSDADDILPYITGDWSIKYGQAHMPVDGIILTPALTLAKESQSTRATGSATGEVFAAGPIKGVLQRHGEPDNYLSIVPASDAGPRFFSTRHTQAYQEIHDLVFSKPVDRTTGAASEASLSHAWIDLMYDKLQSRWIDSSYQRLFMKVMGQIEDRFSTTPRPRVLQGLSLLEDPFQMIRDIKDCYPASSDTALVYEDVEFFVWLCKQPGALPVPVCSSAWGTSLGHGIRDSAMYLPENPVPIEHSFHVVNKTIIDCIYSRYYGSDASAVPDTEYLGPDVEPTPLLPSTIGREYTLPLDADQIPEHMVWLEALAGPSKSWLRALLTSPAILKGTSCKSNTVMQALKPTPGQTVRVEHINGHPTSLEIFNQAGNLDLHVTIDRGSVITLTICHRIGNQQHCIPLLYRYLRSSSTTHIAEVLEGRDELHRNLQIAALGGEQQSTVLGVFDPYDSPYTHCMQALCCYGGTCSVIL</sequence>
<dbReference type="GO" id="GO:0004312">
    <property type="term" value="F:fatty acid synthase activity"/>
    <property type="evidence" value="ECO:0007669"/>
    <property type="project" value="InterPro"/>
</dbReference>
<dbReference type="GO" id="GO:0004318">
    <property type="term" value="F:enoyl-[acyl-carrier-protein] reductase (NADH) activity"/>
    <property type="evidence" value="ECO:0007669"/>
    <property type="project" value="InterPro"/>
</dbReference>
<dbReference type="Pfam" id="PF17951">
    <property type="entry name" value="FAS_meander"/>
    <property type="match status" value="1"/>
</dbReference>
<dbReference type="Gene3D" id="3.30.1120.100">
    <property type="match status" value="1"/>
</dbReference>
<feature type="domain" description="Fatty acid synthase meander beta sheet" evidence="4">
    <location>
        <begin position="954"/>
        <end position="1078"/>
    </location>
</feature>
<evidence type="ECO:0000256" key="1">
    <source>
        <dbReference type="ARBA" id="ARBA00022679"/>
    </source>
</evidence>
<protein>
    <submittedName>
        <fullName evidence="5">Uncharacterized protein</fullName>
    </submittedName>
</protein>
<feature type="domain" description="Starter acyltransferase (SAT)" evidence="3">
    <location>
        <begin position="156"/>
        <end position="320"/>
    </location>
</feature>
<gene>
    <name evidence="5" type="ORF">DL89DRAFT_284449</name>
</gene>
<dbReference type="GeneID" id="63806433"/>
<dbReference type="Pfam" id="PF16073">
    <property type="entry name" value="SAT"/>
    <property type="match status" value="1"/>
</dbReference>
<keyword evidence="1" id="KW-0808">Transferase</keyword>
<keyword evidence="6" id="KW-1185">Reference proteome</keyword>
<dbReference type="PRINTS" id="PR01483">
    <property type="entry name" value="FASYNTHASE"/>
</dbReference>
<dbReference type="InterPro" id="IPR040883">
    <property type="entry name" value="FAS_meander"/>
</dbReference>
<dbReference type="RefSeq" id="XP_040742850.1">
    <property type="nucleotide sequence ID" value="XM_040889785.1"/>
</dbReference>
<evidence type="ECO:0000313" key="6">
    <source>
        <dbReference type="Proteomes" id="UP000193922"/>
    </source>
</evidence>
<dbReference type="Gene3D" id="3.40.366.10">
    <property type="entry name" value="Malonyl-Coenzyme A Acyl Carrier Protein, domain 2"/>
    <property type="match status" value="1"/>
</dbReference>
<dbReference type="Pfam" id="PF08354">
    <property type="entry name" value="Fas1-AflB-like_hel"/>
    <property type="match status" value="2"/>
</dbReference>
<evidence type="ECO:0000259" key="3">
    <source>
        <dbReference type="Pfam" id="PF16073"/>
    </source>
</evidence>
<organism evidence="5 6">
    <name type="scientific">Linderina pennispora</name>
    <dbReference type="NCBI Taxonomy" id="61395"/>
    <lineage>
        <taxon>Eukaryota</taxon>
        <taxon>Fungi</taxon>
        <taxon>Fungi incertae sedis</taxon>
        <taxon>Zoopagomycota</taxon>
        <taxon>Kickxellomycotina</taxon>
        <taxon>Kickxellomycetes</taxon>
        <taxon>Kickxellales</taxon>
        <taxon>Kickxellaceae</taxon>
        <taxon>Linderina</taxon>
    </lineage>
</organism>
<dbReference type="Proteomes" id="UP000193922">
    <property type="component" value="Unassembled WGS sequence"/>
</dbReference>
<evidence type="ECO:0000259" key="4">
    <source>
        <dbReference type="Pfam" id="PF17951"/>
    </source>
</evidence>
<dbReference type="Gene3D" id="1.20.930.70">
    <property type="match status" value="1"/>
</dbReference>
<dbReference type="GO" id="GO:0005835">
    <property type="term" value="C:fatty acid synthase complex"/>
    <property type="evidence" value="ECO:0007669"/>
    <property type="project" value="InterPro"/>
</dbReference>
<dbReference type="AlphaFoldDB" id="A0A1Y1W708"/>
<dbReference type="Gene3D" id="3.20.20.70">
    <property type="entry name" value="Aldolase class I"/>
    <property type="match status" value="1"/>
</dbReference>
<dbReference type="GO" id="GO:0006633">
    <property type="term" value="P:fatty acid biosynthetic process"/>
    <property type="evidence" value="ECO:0007669"/>
    <property type="project" value="InterPro"/>
</dbReference>
<dbReference type="Gene3D" id="1.20.1050.120">
    <property type="match status" value="1"/>
</dbReference>
<dbReference type="InterPro" id="IPR050830">
    <property type="entry name" value="Fungal_FAS"/>
</dbReference>